<dbReference type="EMBL" id="JANUCQ010000002">
    <property type="protein sequence ID" value="MCS3922285.1"/>
    <property type="molecule type" value="Genomic_DNA"/>
</dbReference>
<evidence type="ECO:0000256" key="2">
    <source>
        <dbReference type="ARBA" id="ARBA00023235"/>
    </source>
</evidence>
<comment type="similarity">
    <text evidence="1 3">Belongs to the pseudouridine synthase TruD family.</text>
</comment>
<evidence type="ECO:0000259" key="4">
    <source>
        <dbReference type="PROSITE" id="PS50984"/>
    </source>
</evidence>
<dbReference type="PIRSF" id="PIRSF037016">
    <property type="entry name" value="Pseudouridin_synth_euk_prd"/>
    <property type="match status" value="1"/>
</dbReference>
<keyword evidence="2 3" id="KW-0413">Isomerase</keyword>
<comment type="caution">
    <text evidence="5">The sequence shown here is derived from an EMBL/GenBank/DDBJ whole genome shotgun (WGS) entry which is preliminary data.</text>
</comment>
<evidence type="ECO:0000256" key="1">
    <source>
        <dbReference type="ARBA" id="ARBA00007953"/>
    </source>
</evidence>
<dbReference type="Pfam" id="PF01142">
    <property type="entry name" value="TruD"/>
    <property type="match status" value="2"/>
</dbReference>
<comment type="catalytic activity">
    <reaction evidence="3">
        <text>uridine(13) in tRNA = pseudouridine(13) in tRNA</text>
        <dbReference type="Rhea" id="RHEA:42540"/>
        <dbReference type="Rhea" id="RHEA-COMP:10105"/>
        <dbReference type="Rhea" id="RHEA-COMP:10106"/>
        <dbReference type="ChEBI" id="CHEBI:65314"/>
        <dbReference type="ChEBI" id="CHEBI:65315"/>
        <dbReference type="EC" id="5.4.99.27"/>
    </reaction>
</comment>
<dbReference type="Proteomes" id="UP001140258">
    <property type="component" value="Unassembled WGS sequence"/>
</dbReference>
<dbReference type="PANTHER" id="PTHR13326:SF21">
    <property type="entry name" value="PSEUDOURIDYLATE SYNTHASE PUS7L"/>
    <property type="match status" value="1"/>
</dbReference>
<keyword evidence="3" id="KW-0819">tRNA processing</keyword>
<comment type="function">
    <text evidence="3">Could be responsible for synthesis of pseudouridine from uracil-13 in transfer RNAs.</text>
</comment>
<dbReference type="InterPro" id="IPR042214">
    <property type="entry name" value="TruD_catalytic"/>
</dbReference>
<accession>A0ABT2EZ39</accession>
<evidence type="ECO:0000313" key="5">
    <source>
        <dbReference type="EMBL" id="MCS3922285.1"/>
    </source>
</evidence>
<dbReference type="HAMAP" id="MF_01082">
    <property type="entry name" value="TruD"/>
    <property type="match status" value="1"/>
</dbReference>
<evidence type="ECO:0000313" key="6">
    <source>
        <dbReference type="Proteomes" id="UP001140258"/>
    </source>
</evidence>
<dbReference type="SUPFAM" id="SSF55120">
    <property type="entry name" value="Pseudouridine synthase"/>
    <property type="match status" value="1"/>
</dbReference>
<dbReference type="Gene3D" id="3.30.2350.20">
    <property type="entry name" value="TruD, catalytic domain"/>
    <property type="match status" value="3"/>
</dbReference>
<reference evidence="5" key="1">
    <citation type="submission" date="2022-08" db="EMBL/GenBank/DDBJ databases">
        <title>Genomic Encyclopedia of Type Strains, Phase V (KMG-V): Genome sequencing to study the core and pangenomes of soil and plant-associated prokaryotes.</title>
        <authorList>
            <person name="Whitman W."/>
        </authorList>
    </citation>
    <scope>NUCLEOTIDE SEQUENCE</scope>
    <source>
        <strain evidence="5">PS</strain>
    </source>
</reference>
<dbReference type="GO" id="GO:0160150">
    <property type="term" value="F:tRNA pseudouridine(13) synthase activity"/>
    <property type="evidence" value="ECO:0007669"/>
    <property type="project" value="UniProtKB-EC"/>
</dbReference>
<dbReference type="PANTHER" id="PTHR13326">
    <property type="entry name" value="TRNA PSEUDOURIDINE SYNTHASE D"/>
    <property type="match status" value="1"/>
</dbReference>
<evidence type="ECO:0000256" key="3">
    <source>
        <dbReference type="HAMAP-Rule" id="MF_01082"/>
    </source>
</evidence>
<organism evidence="5 6">
    <name type="scientific">Methanococcus voltae PS</name>
    <dbReference type="NCBI Taxonomy" id="523842"/>
    <lineage>
        <taxon>Archaea</taxon>
        <taxon>Methanobacteriati</taxon>
        <taxon>Methanobacteriota</taxon>
        <taxon>Methanomada group</taxon>
        <taxon>Methanococci</taxon>
        <taxon>Methanococcales</taxon>
        <taxon>Methanococcaceae</taxon>
        <taxon>Methanococcus</taxon>
    </lineage>
</organism>
<dbReference type="InterPro" id="IPR011760">
    <property type="entry name" value="PsdUridine_synth_TruD_insert"/>
</dbReference>
<dbReference type="NCBIfam" id="TIGR00094">
    <property type="entry name" value="tRNA_TruD_broad"/>
    <property type="match status" value="1"/>
</dbReference>
<dbReference type="EC" id="5.4.99.27" evidence="3"/>
<protein>
    <recommendedName>
        <fullName evidence="3">Probable tRNA pseudouridine synthase D</fullName>
        <ecNumber evidence="3">5.4.99.27</ecNumber>
    </recommendedName>
    <alternativeName>
        <fullName evidence="3">tRNA pseudouridine(13) synthase</fullName>
    </alternativeName>
    <alternativeName>
        <fullName evidence="3">tRNA pseudouridylate synthase D</fullName>
    </alternativeName>
    <alternativeName>
        <fullName evidence="3">tRNA-uridine isomerase D</fullName>
    </alternativeName>
</protein>
<dbReference type="InterPro" id="IPR020103">
    <property type="entry name" value="PsdUridine_synth_cat_dom_sf"/>
</dbReference>
<proteinExistence type="inferred from homology"/>
<keyword evidence="6" id="KW-1185">Reference proteome</keyword>
<dbReference type="RefSeq" id="WP_259051670.1">
    <property type="nucleotide sequence ID" value="NZ_JANUCQ010000002.1"/>
</dbReference>
<dbReference type="InterPro" id="IPR001656">
    <property type="entry name" value="PsdUridine_synth_TruD"/>
</dbReference>
<feature type="active site" description="Nucleophile" evidence="3">
    <location>
        <position position="163"/>
    </location>
</feature>
<feature type="domain" description="TRUD" evidence="4">
    <location>
        <begin position="246"/>
        <end position="433"/>
    </location>
</feature>
<sequence>METYKKFEYVMEERKRESNENISKFRNNFRRKFRNKKVTNDLTDLKINIEHFITDFRRNDGLVKENPEDFIVEEILEKDLVLEAGKSLKNKEISETNENNKNNENKEDNLNIPEEFKDVERWNGSFLHFTVEKLNYNTIDVIKDLARLTKTKRKNFGFAGTKDKYALTTQRMGCFGIKPEVLEAVGKNGLVKKRGGQFIVKDVCKSNKKLRMGNLWGNKFTIKIRDFEENENECENNPIEDTKLDYVLNYFGIQRFGLYRPITHLVGKHIYERDFETAFYIYCGTPIHEKGLKKDAREAVENGDFKLALKLFPRESEYEKRLIQQYLKYKDYKKAFYAFAPQLRSLFVNAYQSYLFNEILNKRYDYGYKTLEGDVLEDGIPTAPLCGYKTEYSGGIAGEIEKEVFEKYNIDFKKFRIEDYGNFSGFRRKMITPVYNFKIKKIYENEENVENSNDNPILKLSFELEKGNYATIVTREFTGKLS</sequence>
<dbReference type="PROSITE" id="PS50984">
    <property type="entry name" value="TRUD"/>
    <property type="match status" value="1"/>
</dbReference>
<name>A0ABT2EZ39_METVO</name>
<gene>
    <name evidence="3" type="primary">truD</name>
    <name evidence="5" type="ORF">M2325_000970</name>
</gene>